<accession>A0ACC0PEZ9</accession>
<keyword evidence="2" id="KW-1185">Reference proteome</keyword>
<evidence type="ECO:0000313" key="2">
    <source>
        <dbReference type="Proteomes" id="UP001062846"/>
    </source>
</evidence>
<evidence type="ECO:0000313" key="1">
    <source>
        <dbReference type="EMBL" id="KAI8564277.1"/>
    </source>
</evidence>
<reference evidence="1" key="1">
    <citation type="submission" date="2022-02" db="EMBL/GenBank/DDBJ databases">
        <title>Plant Genome Project.</title>
        <authorList>
            <person name="Zhang R.-G."/>
        </authorList>
    </citation>
    <scope>NUCLEOTIDE SEQUENCE</scope>
    <source>
        <strain evidence="1">AT1</strain>
    </source>
</reference>
<protein>
    <submittedName>
        <fullName evidence="1">Uncharacterized protein</fullName>
    </submittedName>
</protein>
<dbReference type="EMBL" id="CM046390">
    <property type="protein sequence ID" value="KAI8564277.1"/>
    <property type="molecule type" value="Genomic_DNA"/>
</dbReference>
<name>A0ACC0PEZ9_RHOML</name>
<gene>
    <name evidence="1" type="ORF">RHMOL_Rhmol03G0169100</name>
</gene>
<organism evidence="1 2">
    <name type="scientific">Rhododendron molle</name>
    <name type="common">Chinese azalea</name>
    <name type="synonym">Azalea mollis</name>
    <dbReference type="NCBI Taxonomy" id="49168"/>
    <lineage>
        <taxon>Eukaryota</taxon>
        <taxon>Viridiplantae</taxon>
        <taxon>Streptophyta</taxon>
        <taxon>Embryophyta</taxon>
        <taxon>Tracheophyta</taxon>
        <taxon>Spermatophyta</taxon>
        <taxon>Magnoliopsida</taxon>
        <taxon>eudicotyledons</taxon>
        <taxon>Gunneridae</taxon>
        <taxon>Pentapetalae</taxon>
        <taxon>asterids</taxon>
        <taxon>Ericales</taxon>
        <taxon>Ericaceae</taxon>
        <taxon>Ericoideae</taxon>
        <taxon>Rhodoreae</taxon>
        <taxon>Rhododendron</taxon>
    </lineage>
</organism>
<dbReference type="Proteomes" id="UP001062846">
    <property type="component" value="Chromosome 3"/>
</dbReference>
<proteinExistence type="predicted"/>
<comment type="caution">
    <text evidence="1">The sequence shown here is derived from an EMBL/GenBank/DDBJ whole genome shotgun (WGS) entry which is preliminary data.</text>
</comment>
<sequence length="70" mass="7957">MLGFYRVGLVGNVERVWGEMEKFGCEASGYSYSILMAAYCEDRKMGEAVKLWEEMGIKGLKPDYVAYNTD</sequence>